<feature type="region of interest" description="Disordered" evidence="1">
    <location>
        <begin position="37"/>
        <end position="125"/>
    </location>
</feature>
<dbReference type="EMBL" id="ML978957">
    <property type="protein sequence ID" value="KAF1933583.1"/>
    <property type="molecule type" value="Genomic_DNA"/>
</dbReference>
<organism evidence="2 3">
    <name type="scientific">Didymella exigua CBS 183.55</name>
    <dbReference type="NCBI Taxonomy" id="1150837"/>
    <lineage>
        <taxon>Eukaryota</taxon>
        <taxon>Fungi</taxon>
        <taxon>Dikarya</taxon>
        <taxon>Ascomycota</taxon>
        <taxon>Pezizomycotina</taxon>
        <taxon>Dothideomycetes</taxon>
        <taxon>Pleosporomycetidae</taxon>
        <taxon>Pleosporales</taxon>
        <taxon>Pleosporineae</taxon>
        <taxon>Didymellaceae</taxon>
        <taxon>Didymella</taxon>
    </lineage>
</organism>
<feature type="compositionally biased region" description="Polar residues" evidence="1">
    <location>
        <begin position="37"/>
        <end position="78"/>
    </location>
</feature>
<dbReference type="AlphaFoldDB" id="A0A6A5S125"/>
<sequence length="156" mass="17489">MSDAMPRQAIRVEQTYGTYRHEPDTFHQCAVASQHPSRCTSNTSERSPTASNQTQWLVGTDSQYDSSGYVDQSPSFEQHQGILPNHQLSPYWNDYDRPGVVQADHMGSFQSDFDGQDGSAFPNSPTIYVQGPDFFPSAYPSFNQWDQDSPQGTGRI</sequence>
<evidence type="ECO:0000256" key="1">
    <source>
        <dbReference type="SAM" id="MobiDB-lite"/>
    </source>
</evidence>
<accession>A0A6A5S125</accession>
<evidence type="ECO:0000313" key="2">
    <source>
        <dbReference type="EMBL" id="KAF1933583.1"/>
    </source>
</evidence>
<evidence type="ECO:0000313" key="3">
    <source>
        <dbReference type="Proteomes" id="UP000800082"/>
    </source>
</evidence>
<gene>
    <name evidence="2" type="ORF">M421DRAFT_200459</name>
</gene>
<name>A0A6A5S125_9PLEO</name>
<keyword evidence="3" id="KW-1185">Reference proteome</keyword>
<dbReference type="Proteomes" id="UP000800082">
    <property type="component" value="Unassembled WGS sequence"/>
</dbReference>
<dbReference type="GeneID" id="54345752"/>
<dbReference type="RefSeq" id="XP_033453831.1">
    <property type="nucleotide sequence ID" value="XM_033588105.1"/>
</dbReference>
<reference evidence="2" key="1">
    <citation type="journal article" date="2020" name="Stud. Mycol.">
        <title>101 Dothideomycetes genomes: a test case for predicting lifestyles and emergence of pathogens.</title>
        <authorList>
            <person name="Haridas S."/>
            <person name="Albert R."/>
            <person name="Binder M."/>
            <person name="Bloem J."/>
            <person name="Labutti K."/>
            <person name="Salamov A."/>
            <person name="Andreopoulos B."/>
            <person name="Baker S."/>
            <person name="Barry K."/>
            <person name="Bills G."/>
            <person name="Bluhm B."/>
            <person name="Cannon C."/>
            <person name="Castanera R."/>
            <person name="Culley D."/>
            <person name="Daum C."/>
            <person name="Ezra D."/>
            <person name="Gonzalez J."/>
            <person name="Henrissat B."/>
            <person name="Kuo A."/>
            <person name="Liang C."/>
            <person name="Lipzen A."/>
            <person name="Lutzoni F."/>
            <person name="Magnuson J."/>
            <person name="Mondo S."/>
            <person name="Nolan M."/>
            <person name="Ohm R."/>
            <person name="Pangilinan J."/>
            <person name="Park H.-J."/>
            <person name="Ramirez L."/>
            <person name="Alfaro M."/>
            <person name="Sun H."/>
            <person name="Tritt A."/>
            <person name="Yoshinaga Y."/>
            <person name="Zwiers L.-H."/>
            <person name="Turgeon B."/>
            <person name="Goodwin S."/>
            <person name="Spatafora J."/>
            <person name="Crous P."/>
            <person name="Grigoriev I."/>
        </authorList>
    </citation>
    <scope>NUCLEOTIDE SEQUENCE</scope>
    <source>
        <strain evidence="2">CBS 183.55</strain>
    </source>
</reference>
<proteinExistence type="predicted"/>
<protein>
    <submittedName>
        <fullName evidence="2">Uncharacterized protein</fullName>
    </submittedName>
</protein>